<dbReference type="Gene3D" id="3.40.525.10">
    <property type="entry name" value="CRAL-TRIO lipid binding domain"/>
    <property type="match status" value="2"/>
</dbReference>
<comment type="caution">
    <text evidence="2">The sequence shown here is derived from an EMBL/GenBank/DDBJ whole genome shotgun (WGS) entry which is preliminary data.</text>
</comment>
<reference evidence="2" key="1">
    <citation type="submission" date="2020-10" db="EMBL/GenBank/DDBJ databases">
        <authorList>
            <person name="Han B."/>
            <person name="Lu T."/>
            <person name="Zhao Q."/>
            <person name="Huang X."/>
            <person name="Zhao Y."/>
        </authorList>
    </citation>
    <scope>NUCLEOTIDE SEQUENCE</scope>
</reference>
<dbReference type="SUPFAM" id="SSF46938">
    <property type="entry name" value="CRAL/TRIO N-terminal domain"/>
    <property type="match status" value="1"/>
</dbReference>
<evidence type="ECO:0000313" key="2">
    <source>
        <dbReference type="EMBL" id="CAD6235168.1"/>
    </source>
</evidence>
<keyword evidence="3" id="KW-1185">Reference proteome</keyword>
<organism evidence="2 3">
    <name type="scientific">Miscanthus lutarioriparius</name>
    <dbReference type="NCBI Taxonomy" id="422564"/>
    <lineage>
        <taxon>Eukaryota</taxon>
        <taxon>Viridiplantae</taxon>
        <taxon>Streptophyta</taxon>
        <taxon>Embryophyta</taxon>
        <taxon>Tracheophyta</taxon>
        <taxon>Spermatophyta</taxon>
        <taxon>Magnoliopsida</taxon>
        <taxon>Liliopsida</taxon>
        <taxon>Poales</taxon>
        <taxon>Poaceae</taxon>
        <taxon>PACMAD clade</taxon>
        <taxon>Panicoideae</taxon>
        <taxon>Andropogonodae</taxon>
        <taxon>Andropogoneae</taxon>
        <taxon>Saccharinae</taxon>
        <taxon>Miscanthus</taxon>
    </lineage>
</organism>
<dbReference type="EMBL" id="CAJGYO010000006">
    <property type="protein sequence ID" value="CAD6235168.1"/>
    <property type="molecule type" value="Genomic_DNA"/>
</dbReference>
<dbReference type="CDD" id="cd00170">
    <property type="entry name" value="SEC14"/>
    <property type="match status" value="1"/>
</dbReference>
<dbReference type="SMART" id="SM01100">
    <property type="entry name" value="CRAL_TRIO_N"/>
    <property type="match status" value="1"/>
</dbReference>
<dbReference type="Pfam" id="PF00650">
    <property type="entry name" value="CRAL_TRIO"/>
    <property type="match status" value="1"/>
</dbReference>
<name>A0A811P5I0_9POAL</name>
<gene>
    <name evidence="2" type="ORF">NCGR_LOCUS23473</name>
</gene>
<dbReference type="PANTHER" id="PTHR46277">
    <property type="entry name" value="OS03G0850700 PROTEIN"/>
    <property type="match status" value="1"/>
</dbReference>
<evidence type="ECO:0000313" key="3">
    <source>
        <dbReference type="Proteomes" id="UP000604825"/>
    </source>
</evidence>
<dbReference type="PANTHER" id="PTHR46277:SF28">
    <property type="entry name" value="OS01G0926800 PROTEIN"/>
    <property type="match status" value="1"/>
</dbReference>
<dbReference type="InterPro" id="IPR036865">
    <property type="entry name" value="CRAL-TRIO_dom_sf"/>
</dbReference>
<dbReference type="SUPFAM" id="SSF52087">
    <property type="entry name" value="CRAL/TRIO domain"/>
    <property type="match status" value="1"/>
</dbReference>
<dbReference type="Proteomes" id="UP000604825">
    <property type="component" value="Unassembled WGS sequence"/>
</dbReference>
<protein>
    <recommendedName>
        <fullName evidence="1">CRAL-TRIO domain-containing protein</fullName>
    </recommendedName>
</protein>
<accession>A0A811P5I0</accession>
<proteinExistence type="predicted"/>
<dbReference type="InterPro" id="IPR011074">
    <property type="entry name" value="CRAL/TRIO_N_dom"/>
</dbReference>
<feature type="domain" description="CRAL-TRIO" evidence="1">
    <location>
        <begin position="64"/>
        <end position="275"/>
    </location>
</feature>
<dbReference type="AlphaFoldDB" id="A0A811P5I0"/>
<dbReference type="OrthoDB" id="1434354at2759"/>
<dbReference type="PROSITE" id="PS50191">
    <property type="entry name" value="CRAL_TRIO"/>
    <property type="match status" value="1"/>
</dbReference>
<dbReference type="InterPro" id="IPR001251">
    <property type="entry name" value="CRAL-TRIO_dom"/>
</dbReference>
<dbReference type="SMART" id="SM00516">
    <property type="entry name" value="SEC14"/>
    <property type="match status" value="1"/>
</dbReference>
<evidence type="ECO:0000259" key="1">
    <source>
        <dbReference type="PROSITE" id="PS50191"/>
    </source>
</evidence>
<sequence length="289" mass="32479">MASAAGGGAAGEGEWLKVAQLRAMEVDNLTLRRFLRARDHDVDKASPMFLKWRREAAPGGSVPEEQVRKELAQDKVCMGGVDRAGRPFLVAFPARHFSAGRDMAEFKSTYALVVTMLDSCSTHGSLLGPLLTFVTPNKPGVNLNRTCLSTVSCSCAGFVVYFFDKICARIPRGQEKFLCIVDLKGWGYSNWDIRAYIAAIEIMQNYYPERLGKALMIHVPYIFMKAWKMIYPFIDTNTRDKFVVVEDKSLQETLRREIDENQLPEFLGGKMDVIPLKDYGVQVQHPQAV</sequence>
<dbReference type="InterPro" id="IPR036273">
    <property type="entry name" value="CRAL/TRIO_N_dom_sf"/>
</dbReference>